<dbReference type="InterPro" id="IPR012933">
    <property type="entry name" value="HicA_mRNA_interferase"/>
</dbReference>
<evidence type="ECO:0000313" key="2">
    <source>
        <dbReference type="Proteomes" id="UP000072741"/>
    </source>
</evidence>
<keyword evidence="2" id="KW-1185">Reference proteome</keyword>
<dbReference type="Pfam" id="PF07927">
    <property type="entry name" value="HicA_toxin"/>
    <property type="match status" value="1"/>
</dbReference>
<sequence length="84" mass="9390">MKTKQRKTLALIFSRPVPGSLKWPDLVALLLELGATMTEREGSRVAFFLFHQVQVMHRPHPGNDVDKGAVAAVRKWLESNGVLP</sequence>
<dbReference type="EMBL" id="LDSL01000056">
    <property type="protein sequence ID" value="KTT22594.1"/>
    <property type="molecule type" value="Genomic_DNA"/>
</dbReference>
<name>A0A147GZ13_9BURK</name>
<reference evidence="1 2" key="1">
    <citation type="journal article" date="2016" name="Front. Microbiol.">
        <title>Genomic Resource of Rice Seed Associated Bacteria.</title>
        <authorList>
            <person name="Midha S."/>
            <person name="Bansal K."/>
            <person name="Sharma S."/>
            <person name="Kumar N."/>
            <person name="Patil P.P."/>
            <person name="Chaudhry V."/>
            <person name="Patil P.B."/>
        </authorList>
    </citation>
    <scope>NUCLEOTIDE SEQUENCE [LARGE SCALE GENOMIC DNA]</scope>
    <source>
        <strain evidence="1 2">NS331</strain>
    </source>
</reference>
<dbReference type="OrthoDB" id="73001at2"/>
<organism evidence="1 2">
    <name type="scientific">Pseudacidovorax intermedius</name>
    <dbReference type="NCBI Taxonomy" id="433924"/>
    <lineage>
        <taxon>Bacteria</taxon>
        <taxon>Pseudomonadati</taxon>
        <taxon>Pseudomonadota</taxon>
        <taxon>Betaproteobacteria</taxon>
        <taxon>Burkholderiales</taxon>
        <taxon>Comamonadaceae</taxon>
        <taxon>Pseudacidovorax</taxon>
    </lineage>
</organism>
<accession>A0A147GZ13</accession>
<gene>
    <name evidence="1" type="ORF">NS331_09565</name>
</gene>
<protein>
    <submittedName>
        <fullName evidence="1">Hexulose-6-phosphate synthase</fullName>
    </submittedName>
</protein>
<proteinExistence type="predicted"/>
<dbReference type="AlphaFoldDB" id="A0A147GZ13"/>
<comment type="caution">
    <text evidence="1">The sequence shown here is derived from an EMBL/GenBank/DDBJ whole genome shotgun (WGS) entry which is preliminary data.</text>
</comment>
<dbReference type="GO" id="GO:0003729">
    <property type="term" value="F:mRNA binding"/>
    <property type="evidence" value="ECO:0007669"/>
    <property type="project" value="InterPro"/>
</dbReference>
<evidence type="ECO:0000313" key="1">
    <source>
        <dbReference type="EMBL" id="KTT22594.1"/>
    </source>
</evidence>
<dbReference type="Proteomes" id="UP000072741">
    <property type="component" value="Unassembled WGS sequence"/>
</dbReference>